<feature type="transmembrane region" description="Helical" evidence="8">
    <location>
        <begin position="12"/>
        <end position="35"/>
    </location>
</feature>
<dbReference type="GO" id="GO:0005886">
    <property type="term" value="C:plasma membrane"/>
    <property type="evidence" value="ECO:0007669"/>
    <property type="project" value="UniProtKB-SubCell"/>
</dbReference>
<feature type="transmembrane region" description="Helical" evidence="8">
    <location>
        <begin position="250"/>
        <end position="270"/>
    </location>
</feature>
<feature type="transmembrane region" description="Helical" evidence="8">
    <location>
        <begin position="70"/>
        <end position="89"/>
    </location>
</feature>
<dbReference type="Pfam" id="PF00528">
    <property type="entry name" value="BPD_transp_1"/>
    <property type="match status" value="2"/>
</dbReference>
<keyword evidence="2 8" id="KW-0813">Transport</keyword>
<evidence type="ECO:0000313" key="10">
    <source>
        <dbReference type="EMBL" id="QNN61631.1"/>
    </source>
</evidence>
<keyword evidence="3" id="KW-1003">Cell membrane</keyword>
<dbReference type="Gene3D" id="1.10.3720.10">
    <property type="entry name" value="MetI-like"/>
    <property type="match status" value="2"/>
</dbReference>
<keyword evidence="4" id="KW-0997">Cell inner membrane</keyword>
<feature type="transmembrane region" description="Helical" evidence="8">
    <location>
        <begin position="299"/>
        <end position="324"/>
    </location>
</feature>
<comment type="subcellular location">
    <subcellularLocation>
        <location evidence="1">Cell inner membrane</location>
        <topology evidence="1">Multi-pass membrane protein</topology>
    </subcellularLocation>
    <subcellularLocation>
        <location evidence="8">Cell membrane</location>
        <topology evidence="8">Multi-pass membrane protein</topology>
    </subcellularLocation>
</comment>
<dbReference type="Proteomes" id="UP000515928">
    <property type="component" value="Chromosome"/>
</dbReference>
<dbReference type="InterPro" id="IPR000515">
    <property type="entry name" value="MetI-like"/>
</dbReference>
<feature type="transmembrane region" description="Helical" evidence="8">
    <location>
        <begin position="523"/>
        <end position="545"/>
    </location>
</feature>
<feature type="transmembrane region" description="Helical" evidence="8">
    <location>
        <begin position="476"/>
        <end position="503"/>
    </location>
</feature>
<organism evidence="10 11">
    <name type="scientific">Erysipelothrix inopinata</name>
    <dbReference type="NCBI Taxonomy" id="225084"/>
    <lineage>
        <taxon>Bacteria</taxon>
        <taxon>Bacillati</taxon>
        <taxon>Bacillota</taxon>
        <taxon>Erysipelotrichia</taxon>
        <taxon>Erysipelotrichales</taxon>
        <taxon>Erysipelotrichaceae</taxon>
        <taxon>Erysipelothrix</taxon>
    </lineage>
</organism>
<feature type="transmembrane region" description="Helical" evidence="8">
    <location>
        <begin position="358"/>
        <end position="378"/>
    </location>
</feature>
<evidence type="ECO:0000256" key="4">
    <source>
        <dbReference type="ARBA" id="ARBA00022519"/>
    </source>
</evidence>
<name>A0A7G9S1A6_9FIRM</name>
<dbReference type="SUPFAM" id="SSF161098">
    <property type="entry name" value="MetI-like"/>
    <property type="match status" value="2"/>
</dbReference>
<evidence type="ECO:0000256" key="7">
    <source>
        <dbReference type="ARBA" id="ARBA00023136"/>
    </source>
</evidence>
<feature type="domain" description="ABC transmembrane type-1" evidence="9">
    <location>
        <begin position="66"/>
        <end position="269"/>
    </location>
</feature>
<evidence type="ECO:0000256" key="8">
    <source>
        <dbReference type="RuleBase" id="RU363032"/>
    </source>
</evidence>
<feature type="transmembrane region" description="Helical" evidence="8">
    <location>
        <begin position="146"/>
        <end position="168"/>
    </location>
</feature>
<feature type="transmembrane region" description="Helical" evidence="8">
    <location>
        <begin position="418"/>
        <end position="437"/>
    </location>
</feature>
<dbReference type="InterPro" id="IPR035906">
    <property type="entry name" value="MetI-like_sf"/>
</dbReference>
<reference evidence="10 11" key="1">
    <citation type="submission" date="2020-08" db="EMBL/GenBank/DDBJ databases">
        <title>Genome sequence of Erysipelothrix inopinata DSM 15511T.</title>
        <authorList>
            <person name="Hyun D.-W."/>
            <person name="Bae J.-W."/>
        </authorList>
    </citation>
    <scope>NUCLEOTIDE SEQUENCE [LARGE SCALE GENOMIC DNA]</scope>
    <source>
        <strain evidence="10 11">DSM 15511</strain>
    </source>
</reference>
<dbReference type="CDD" id="cd06261">
    <property type="entry name" value="TM_PBP2"/>
    <property type="match status" value="2"/>
</dbReference>
<evidence type="ECO:0000256" key="2">
    <source>
        <dbReference type="ARBA" id="ARBA00022448"/>
    </source>
</evidence>
<protein>
    <submittedName>
        <fullName evidence="10">Iron ABC transporter permease</fullName>
    </submittedName>
</protein>
<accession>A0A7G9S1A6</accession>
<keyword evidence="5 8" id="KW-0812">Transmembrane</keyword>
<dbReference type="EMBL" id="CP060715">
    <property type="protein sequence ID" value="QNN61631.1"/>
    <property type="molecule type" value="Genomic_DNA"/>
</dbReference>
<keyword evidence="7 8" id="KW-0472">Membrane</keyword>
<dbReference type="GO" id="GO:0055085">
    <property type="term" value="P:transmembrane transport"/>
    <property type="evidence" value="ECO:0007669"/>
    <property type="project" value="InterPro"/>
</dbReference>
<dbReference type="KEGG" id="eio:H9L01_04560"/>
<feature type="domain" description="ABC transmembrane type-1" evidence="9">
    <location>
        <begin position="354"/>
        <end position="544"/>
    </location>
</feature>
<evidence type="ECO:0000256" key="5">
    <source>
        <dbReference type="ARBA" id="ARBA00022692"/>
    </source>
</evidence>
<gene>
    <name evidence="10" type="ORF">H9L01_04560</name>
</gene>
<keyword evidence="11" id="KW-1185">Reference proteome</keyword>
<feature type="transmembrane region" description="Helical" evidence="8">
    <location>
        <begin position="390"/>
        <end position="412"/>
    </location>
</feature>
<evidence type="ECO:0000259" key="9">
    <source>
        <dbReference type="PROSITE" id="PS50928"/>
    </source>
</evidence>
<dbReference type="PANTHER" id="PTHR43357">
    <property type="entry name" value="INNER MEMBRANE ABC TRANSPORTER PERMEASE PROTEIN YDCV"/>
    <property type="match status" value="1"/>
</dbReference>
<evidence type="ECO:0000256" key="3">
    <source>
        <dbReference type="ARBA" id="ARBA00022475"/>
    </source>
</evidence>
<dbReference type="PANTHER" id="PTHR43357:SF3">
    <property type="entry name" value="FE(3+)-TRANSPORT SYSTEM PERMEASE PROTEIN FBPB 2"/>
    <property type="match status" value="1"/>
</dbReference>
<feature type="transmembrane region" description="Helical" evidence="8">
    <location>
        <begin position="101"/>
        <end position="122"/>
    </location>
</feature>
<evidence type="ECO:0000256" key="6">
    <source>
        <dbReference type="ARBA" id="ARBA00022989"/>
    </source>
</evidence>
<evidence type="ECO:0000313" key="11">
    <source>
        <dbReference type="Proteomes" id="UP000515928"/>
    </source>
</evidence>
<sequence>MSVNKTKDKSRFTIWHGLTLAIFILFVVFIGYPLFLVLYKSVVVNDSIGLSNFVKFFERKFYWSTLVNSFKVTIVATLISVAIGLPLAYATRNVKIKFSGAVDLLCIVAYLSPPFIGAYAWIQLLGRNGFITKIINSLFGIQYNGIYGFAGIVLVFAMQSFPLVYLYVSGAMKNMDHSLNEAAESLGSSTWKRVRTIIVPLLVPSILASSLLVFMRVFSDFGTPMLIGEGYKTMPVLVYTQFMSELGGDASFAAALCVIVIGIIISLFFIQKYFAKKFNYSMTALKPIQPRQLTGAKNILVHALVYFTVFVASLPQLVVIYTSFLKSNGGQVFTKGFSLDSYRNIFANGEGFVIGNTYFIGIIAILIIVVLGVLISYMSERKPNALTGSLDTLSMLPYIIPGSVLGISFLFAFNDYPLLLSGTFLILVISFVVRRLAYTIRSSTAIIGQISPSMEEAAVSLGSSEMKSFRDVMLPMMMPGVISGALMSWITVISELSSSIILYTSKTKTLTVAIYTEVIRGNYGNAAAFSTILTLTSIISLLLFFKISGKKEISL</sequence>
<proteinExistence type="inferred from homology"/>
<dbReference type="PROSITE" id="PS50928">
    <property type="entry name" value="ABC_TM1"/>
    <property type="match status" value="2"/>
</dbReference>
<evidence type="ECO:0000256" key="1">
    <source>
        <dbReference type="ARBA" id="ARBA00004429"/>
    </source>
</evidence>
<feature type="transmembrane region" description="Helical" evidence="8">
    <location>
        <begin position="197"/>
        <end position="218"/>
    </location>
</feature>
<dbReference type="AlphaFoldDB" id="A0A7G9S1A6"/>
<comment type="similarity">
    <text evidence="8">Belongs to the binding-protein-dependent transport system permease family.</text>
</comment>
<keyword evidence="6 8" id="KW-1133">Transmembrane helix</keyword>